<organism evidence="2">
    <name type="scientific">Lasiodiplodia gonubiensis</name>
    <dbReference type="NCBI Taxonomy" id="336252"/>
    <lineage>
        <taxon>Eukaryota</taxon>
        <taxon>Fungi</taxon>
        <taxon>Dikarya</taxon>
        <taxon>Ascomycota</taxon>
        <taxon>Pezizomycotina</taxon>
        <taxon>Dothideomycetes</taxon>
        <taxon>Dothideomycetes incertae sedis</taxon>
        <taxon>Botryosphaeriales</taxon>
        <taxon>Botryosphaeriaceae</taxon>
        <taxon>Lasiodiplodia</taxon>
    </lineage>
</organism>
<dbReference type="EMBL" id="KX787887">
    <property type="protein sequence ID" value="ATA58144.1"/>
    <property type="molecule type" value="Genomic_DNA"/>
</dbReference>
<feature type="compositionally biased region" description="Basic and acidic residues" evidence="1">
    <location>
        <begin position="45"/>
        <end position="59"/>
    </location>
</feature>
<feature type="region of interest" description="Disordered" evidence="1">
    <location>
        <begin position="355"/>
        <end position="403"/>
    </location>
</feature>
<feature type="compositionally biased region" description="Low complexity" evidence="1">
    <location>
        <begin position="357"/>
        <end position="378"/>
    </location>
</feature>
<reference evidence="2" key="1">
    <citation type="submission" date="2016-08" db="EMBL/GenBank/DDBJ databases">
        <title>Genomic insights into the mating strategies of species of the Botryosphaeriales.</title>
        <authorList>
            <person name="Nagel J.H."/>
        </authorList>
    </citation>
    <scope>NUCLEOTIDE SEQUENCE</scope>
    <source>
        <strain evidence="2">CMW14077</strain>
    </source>
</reference>
<sequence length="403" mass="44710">MSGIPNRLWKPTRGLLPIPGDHSYPAQPDFELMCDDLPSPPRATVEADRPAGSRGSPEHLDGLLKDLDFLRDSYVFSHTPNISEAKEAFESVIAECLDLLNPPDTIEDVTCRTQFFQIVRETAVQIMGLIAKRNNLKATVDIFSNTRHRLLEKSNGYVDGLPRWSQFLSFDAPGAAKLQLHSQRHVLLNRRRGYQVLPQGGIGILRHWDAELYRFIYNIDEHDRIGMWGARFEWGSLGQHRLALGIRRFDPLIVRPSPWAKEPRFHDAEHGTRMGIEALDRWLGDALADDISIYDSIWGFVRPPPEGKYLHFGQTLFNNVWTYKDIKTRQGEEEDEEFFGFVALAGSATQASSSVLAGPPIAAGPQAASSSQAGPPAQTGHTAQPGLTSQPSSTTAAGPSAQP</sequence>
<dbReference type="AlphaFoldDB" id="A0A343JZT4"/>
<evidence type="ECO:0000256" key="1">
    <source>
        <dbReference type="SAM" id="MobiDB-lite"/>
    </source>
</evidence>
<evidence type="ECO:0000313" key="2">
    <source>
        <dbReference type="EMBL" id="ATA58144.1"/>
    </source>
</evidence>
<proteinExistence type="predicted"/>
<feature type="compositionally biased region" description="Polar residues" evidence="1">
    <location>
        <begin position="379"/>
        <end position="403"/>
    </location>
</feature>
<protein>
    <submittedName>
        <fullName evidence="2">MAT1-1-4</fullName>
    </submittedName>
</protein>
<feature type="region of interest" description="Disordered" evidence="1">
    <location>
        <begin position="35"/>
        <end position="59"/>
    </location>
</feature>
<accession>A0A343JZT4</accession>
<name>A0A343JZT4_9PEZI</name>